<name>A0A644T2P4_9ZZZZ</name>
<evidence type="ECO:0008006" key="2">
    <source>
        <dbReference type="Google" id="ProtNLM"/>
    </source>
</evidence>
<comment type="caution">
    <text evidence="1">The sequence shown here is derived from an EMBL/GenBank/DDBJ whole genome shotgun (WGS) entry which is preliminary data.</text>
</comment>
<dbReference type="EMBL" id="VSSQ01000013">
    <property type="protein sequence ID" value="MPL60767.1"/>
    <property type="molecule type" value="Genomic_DNA"/>
</dbReference>
<dbReference type="InterPro" id="IPR029044">
    <property type="entry name" value="Nucleotide-diphossugar_trans"/>
</dbReference>
<gene>
    <name evidence="1" type="ORF">SDC9_06329</name>
</gene>
<reference evidence="1" key="1">
    <citation type="submission" date="2019-08" db="EMBL/GenBank/DDBJ databases">
        <authorList>
            <person name="Kucharzyk K."/>
            <person name="Murdoch R.W."/>
            <person name="Higgins S."/>
            <person name="Loffler F."/>
        </authorList>
    </citation>
    <scope>NUCLEOTIDE SEQUENCE</scope>
</reference>
<proteinExistence type="predicted"/>
<accession>A0A644T2P4</accession>
<organism evidence="1">
    <name type="scientific">bioreactor metagenome</name>
    <dbReference type="NCBI Taxonomy" id="1076179"/>
    <lineage>
        <taxon>unclassified sequences</taxon>
        <taxon>metagenomes</taxon>
        <taxon>ecological metagenomes</taxon>
    </lineage>
</organism>
<dbReference type="SUPFAM" id="SSF53448">
    <property type="entry name" value="Nucleotide-diphospho-sugar transferases"/>
    <property type="match status" value="1"/>
</dbReference>
<protein>
    <recommendedName>
        <fullName evidence="2">Glycosyltransferase 2-like domain-containing protein</fullName>
    </recommendedName>
</protein>
<evidence type="ECO:0000313" key="1">
    <source>
        <dbReference type="EMBL" id="MPL60767.1"/>
    </source>
</evidence>
<dbReference type="AlphaFoldDB" id="A0A644T2P4"/>
<sequence length="288" mass="32689">MRIRIFPGLSRRLRQMKKDARVRRARAELAARQAQGAAWPARPHGLARGLVVSLTSYPARFPTLPLTLAGLLFQTIRPDETVLWLAREDVDKVTDEIRAFTRFGLSIRVCDDIRSFKKIIPTLEAFPDRIVVTADDDVYYWPSWLEELVAAHRAGVSVVCHRGHLLRSANGRPLPYDDWVHAPERDLAGPQVFPTGVMGVLYDPRAFHPEVTRRDLFMALCPRADDVWLWWMHRLRGSRPHLLGLGHKQIEWPGSQDSNLRSLNMHEGGNDVAIAAMIAHYGFPADGE</sequence>